<feature type="non-terminal residue" evidence="1">
    <location>
        <position position="1"/>
    </location>
</feature>
<evidence type="ECO:0008006" key="2">
    <source>
        <dbReference type="Google" id="ProtNLM"/>
    </source>
</evidence>
<gene>
    <name evidence="1" type="ORF">Tci_140772</name>
</gene>
<comment type="caution">
    <text evidence="1">The sequence shown here is derived from an EMBL/GenBank/DDBJ whole genome shotgun (WGS) entry which is preliminary data.</text>
</comment>
<accession>A0A699GTI4</accession>
<reference evidence="1" key="1">
    <citation type="journal article" date="2019" name="Sci. Rep.">
        <title>Draft genome of Tanacetum cinerariifolium, the natural source of mosquito coil.</title>
        <authorList>
            <person name="Yamashiro T."/>
            <person name="Shiraishi A."/>
            <person name="Satake H."/>
            <person name="Nakayama K."/>
        </authorList>
    </citation>
    <scope>NUCLEOTIDE SEQUENCE</scope>
</reference>
<organism evidence="1">
    <name type="scientific">Tanacetum cinerariifolium</name>
    <name type="common">Dalmatian daisy</name>
    <name type="synonym">Chrysanthemum cinerariifolium</name>
    <dbReference type="NCBI Taxonomy" id="118510"/>
    <lineage>
        <taxon>Eukaryota</taxon>
        <taxon>Viridiplantae</taxon>
        <taxon>Streptophyta</taxon>
        <taxon>Embryophyta</taxon>
        <taxon>Tracheophyta</taxon>
        <taxon>Spermatophyta</taxon>
        <taxon>Magnoliopsida</taxon>
        <taxon>eudicotyledons</taxon>
        <taxon>Gunneridae</taxon>
        <taxon>Pentapetalae</taxon>
        <taxon>asterids</taxon>
        <taxon>campanulids</taxon>
        <taxon>Asterales</taxon>
        <taxon>Asteraceae</taxon>
        <taxon>Asteroideae</taxon>
        <taxon>Anthemideae</taxon>
        <taxon>Anthemidinae</taxon>
        <taxon>Tanacetum</taxon>
    </lineage>
</organism>
<name>A0A699GTI4_TANCI</name>
<dbReference type="EMBL" id="BKCJ010031077">
    <property type="protein sequence ID" value="GEV68795.1"/>
    <property type="molecule type" value="Genomic_DNA"/>
</dbReference>
<dbReference type="AlphaFoldDB" id="A0A699GTI4"/>
<proteinExistence type="predicted"/>
<sequence>DAQLKVVNDKFDKLYVDFVEMALYLEERFYPHLLTTIFGRRWLLTHGMELDITKCLHSPEYISALGAAIGKAIEKGMQDGLSVGITHGAKGRVLTDVVTYNPSAEADYISTLQHLQNVNFALLTELRSNKDASVDIVMNILRLEETLAERLGLTESQPHVDQLMVPIYHSHNQVVVGTSALSLALDVSSSRVQKIKENIANHRSALRDVFVPLAEPLSATMLTGTKGIFNVISATTGMTTTLSTTLASAGIVSPVYVDDYEVAGMDDQAGTDGNTDPFPNVDDAELNIPL</sequence>
<protein>
    <recommendedName>
        <fullName evidence="2">Transposase (Putative), gypsy type</fullName>
    </recommendedName>
</protein>
<evidence type="ECO:0000313" key="1">
    <source>
        <dbReference type="EMBL" id="GEV68795.1"/>
    </source>
</evidence>